<keyword evidence="4" id="KW-0560">Oxidoreductase</keyword>
<proteinExistence type="inferred from homology"/>
<evidence type="ECO:0000259" key="7">
    <source>
        <dbReference type="Pfam" id="PF01494"/>
    </source>
</evidence>
<comment type="caution">
    <text evidence="8">The sequence shown here is derived from an EMBL/GenBank/DDBJ whole genome shotgun (WGS) entry which is preliminary data.</text>
</comment>
<dbReference type="GeneID" id="87889154"/>
<name>A0AAJ0M2Z1_9PEZI</name>
<evidence type="ECO:0000256" key="4">
    <source>
        <dbReference type="ARBA" id="ARBA00023002"/>
    </source>
</evidence>
<keyword evidence="3" id="KW-0274">FAD</keyword>
<dbReference type="GO" id="GO:0004497">
    <property type="term" value="F:monooxygenase activity"/>
    <property type="evidence" value="ECO:0007669"/>
    <property type="project" value="UniProtKB-KW"/>
</dbReference>
<sequence>MGSHTPAADQQQLHLVIIGGGIAGLSAAIATTLAGHRCTVLEKAPDFAEVGAGLQLTPNGTRLLAAWGVLDHIAPAAIADPQTLTVRRFDGARVLACEAQWAADMQQRYGAPFWDVHRADLQAAMLARARELGVCIRSGAEVTGIDFARAVVTVIATATVAGGGAPGAREDEAREEEEEEKEEQVCGDVVLAADGLWSRARALFLLQESSDHPVTPLPTGDIAYRIVLKREDLAGDTELEELVGRPQVNFWVGAGAHVVGYSLRAGNEFNLVLLCPDDLPPGCSRAPANMDEMKARFRGWDPILTRFLDRVKAVEKWRLMHFSSLKRWNDGGGRFTMAGDACHPMLPYLAQGANSAIEDGGVLGRLLGSAKTRADVPLVLELYQALRKARVEEIAKQALKQRFFFHLPDGPWQVDRDRVLTGEQSLRGESPSRWSCPIVQPWLYGYDAIAEADEAVRGTRLA</sequence>
<evidence type="ECO:0000256" key="1">
    <source>
        <dbReference type="ARBA" id="ARBA00007992"/>
    </source>
</evidence>
<reference evidence="8" key="1">
    <citation type="journal article" date="2023" name="Mol. Phylogenet. Evol.">
        <title>Genome-scale phylogeny and comparative genomics of the fungal order Sordariales.</title>
        <authorList>
            <person name="Hensen N."/>
            <person name="Bonometti L."/>
            <person name="Westerberg I."/>
            <person name="Brannstrom I.O."/>
            <person name="Guillou S."/>
            <person name="Cros-Aarteil S."/>
            <person name="Calhoun S."/>
            <person name="Haridas S."/>
            <person name="Kuo A."/>
            <person name="Mondo S."/>
            <person name="Pangilinan J."/>
            <person name="Riley R."/>
            <person name="LaButti K."/>
            <person name="Andreopoulos B."/>
            <person name="Lipzen A."/>
            <person name="Chen C."/>
            <person name="Yan M."/>
            <person name="Daum C."/>
            <person name="Ng V."/>
            <person name="Clum A."/>
            <person name="Steindorff A."/>
            <person name="Ohm R.A."/>
            <person name="Martin F."/>
            <person name="Silar P."/>
            <person name="Natvig D.O."/>
            <person name="Lalanne C."/>
            <person name="Gautier V."/>
            <person name="Ament-Velasquez S.L."/>
            <person name="Kruys A."/>
            <person name="Hutchinson M.I."/>
            <person name="Powell A.J."/>
            <person name="Barry K."/>
            <person name="Miller A.N."/>
            <person name="Grigoriev I.V."/>
            <person name="Debuchy R."/>
            <person name="Gladieux P."/>
            <person name="Hiltunen Thoren M."/>
            <person name="Johannesson H."/>
        </authorList>
    </citation>
    <scope>NUCLEOTIDE SEQUENCE</scope>
    <source>
        <strain evidence="8">CBS 333.67</strain>
    </source>
</reference>
<dbReference type="SUPFAM" id="SSF51905">
    <property type="entry name" value="FAD/NAD(P)-binding domain"/>
    <property type="match status" value="1"/>
</dbReference>
<reference evidence="8" key="2">
    <citation type="submission" date="2023-06" db="EMBL/GenBank/DDBJ databases">
        <authorList>
            <consortium name="Lawrence Berkeley National Laboratory"/>
            <person name="Mondo S.J."/>
            <person name="Hensen N."/>
            <person name="Bonometti L."/>
            <person name="Westerberg I."/>
            <person name="Brannstrom I.O."/>
            <person name="Guillou S."/>
            <person name="Cros-Aarteil S."/>
            <person name="Calhoun S."/>
            <person name="Haridas S."/>
            <person name="Kuo A."/>
            <person name="Pangilinan J."/>
            <person name="Riley R."/>
            <person name="Labutti K."/>
            <person name="Andreopoulos B."/>
            <person name="Lipzen A."/>
            <person name="Chen C."/>
            <person name="Yanf M."/>
            <person name="Daum C."/>
            <person name="Ng V."/>
            <person name="Clum A."/>
            <person name="Steindorff A."/>
            <person name="Ohm R."/>
            <person name="Martin F."/>
            <person name="Silar P."/>
            <person name="Natvig D."/>
            <person name="Lalanne C."/>
            <person name="Gautier V."/>
            <person name="Ament-Velasquez S.L."/>
            <person name="Kruys A."/>
            <person name="Hutchinson M.I."/>
            <person name="Powell A.J."/>
            <person name="Barry K."/>
            <person name="Miller A.N."/>
            <person name="Grigoriev I.V."/>
            <person name="Debuchy R."/>
            <person name="Gladieux P."/>
            <person name="Thoren M.H."/>
            <person name="Johannesson H."/>
        </authorList>
    </citation>
    <scope>NUCLEOTIDE SEQUENCE</scope>
    <source>
        <strain evidence="8">CBS 333.67</strain>
    </source>
</reference>
<feature type="region of interest" description="Disordered" evidence="6">
    <location>
        <begin position="162"/>
        <end position="181"/>
    </location>
</feature>
<dbReference type="InterPro" id="IPR050493">
    <property type="entry name" value="FAD-dep_Monooxygenase_BioMet"/>
</dbReference>
<keyword evidence="5" id="KW-0503">Monooxygenase</keyword>
<dbReference type="PANTHER" id="PTHR13789">
    <property type="entry name" value="MONOOXYGENASE"/>
    <property type="match status" value="1"/>
</dbReference>
<dbReference type="AlphaFoldDB" id="A0AAJ0M2Z1"/>
<dbReference type="RefSeq" id="XP_062722936.1">
    <property type="nucleotide sequence ID" value="XM_062870325.1"/>
</dbReference>
<comment type="similarity">
    <text evidence="1">Belongs to the paxM FAD-dependent monooxygenase family.</text>
</comment>
<evidence type="ECO:0000256" key="6">
    <source>
        <dbReference type="SAM" id="MobiDB-lite"/>
    </source>
</evidence>
<evidence type="ECO:0000256" key="3">
    <source>
        <dbReference type="ARBA" id="ARBA00022827"/>
    </source>
</evidence>
<dbReference type="Pfam" id="PF01494">
    <property type="entry name" value="FAD_binding_3"/>
    <property type="match status" value="1"/>
</dbReference>
<dbReference type="PANTHER" id="PTHR13789:SF238">
    <property type="entry name" value="PUTATIVE (AFU_ORTHOLOGUE AFUA_2G01680)-RELATED"/>
    <property type="match status" value="1"/>
</dbReference>
<dbReference type="InterPro" id="IPR036188">
    <property type="entry name" value="FAD/NAD-bd_sf"/>
</dbReference>
<accession>A0AAJ0M2Z1</accession>
<dbReference type="GO" id="GO:0071949">
    <property type="term" value="F:FAD binding"/>
    <property type="evidence" value="ECO:0007669"/>
    <property type="project" value="InterPro"/>
</dbReference>
<evidence type="ECO:0000313" key="9">
    <source>
        <dbReference type="Proteomes" id="UP001273166"/>
    </source>
</evidence>
<protein>
    <submittedName>
        <fullName evidence="8">FAD binding domain-containing protein</fullName>
    </submittedName>
</protein>
<keyword evidence="9" id="KW-1185">Reference proteome</keyword>
<evidence type="ECO:0000256" key="2">
    <source>
        <dbReference type="ARBA" id="ARBA00022630"/>
    </source>
</evidence>
<dbReference type="SUPFAM" id="SSF54373">
    <property type="entry name" value="FAD-linked reductases, C-terminal domain"/>
    <property type="match status" value="1"/>
</dbReference>
<gene>
    <name evidence="8" type="ORF">B0T15DRAFT_553598</name>
</gene>
<keyword evidence="2" id="KW-0285">Flavoprotein</keyword>
<feature type="domain" description="FAD-binding" evidence="7">
    <location>
        <begin position="15"/>
        <end position="397"/>
    </location>
</feature>
<evidence type="ECO:0000313" key="8">
    <source>
        <dbReference type="EMBL" id="KAK3307156.1"/>
    </source>
</evidence>
<dbReference type="InterPro" id="IPR002938">
    <property type="entry name" value="FAD-bd"/>
</dbReference>
<dbReference type="EMBL" id="JAUDZG010000003">
    <property type="protein sequence ID" value="KAK3307156.1"/>
    <property type="molecule type" value="Genomic_DNA"/>
</dbReference>
<evidence type="ECO:0000256" key="5">
    <source>
        <dbReference type="ARBA" id="ARBA00023033"/>
    </source>
</evidence>
<organism evidence="8 9">
    <name type="scientific">Chaetomium strumarium</name>
    <dbReference type="NCBI Taxonomy" id="1170767"/>
    <lineage>
        <taxon>Eukaryota</taxon>
        <taxon>Fungi</taxon>
        <taxon>Dikarya</taxon>
        <taxon>Ascomycota</taxon>
        <taxon>Pezizomycotina</taxon>
        <taxon>Sordariomycetes</taxon>
        <taxon>Sordariomycetidae</taxon>
        <taxon>Sordariales</taxon>
        <taxon>Chaetomiaceae</taxon>
        <taxon>Chaetomium</taxon>
    </lineage>
</organism>
<dbReference type="Proteomes" id="UP001273166">
    <property type="component" value="Unassembled WGS sequence"/>
</dbReference>
<dbReference type="Gene3D" id="3.50.50.60">
    <property type="entry name" value="FAD/NAD(P)-binding domain"/>
    <property type="match status" value="1"/>
</dbReference>
<dbReference type="PRINTS" id="PR00420">
    <property type="entry name" value="RNGMNOXGNASE"/>
</dbReference>